<protein>
    <submittedName>
        <fullName evidence="2">Uncharacterized protein</fullName>
    </submittedName>
</protein>
<dbReference type="AlphaFoldDB" id="A0A2G2ZIW5"/>
<evidence type="ECO:0000313" key="2">
    <source>
        <dbReference type="EMBL" id="PHT81930.1"/>
    </source>
</evidence>
<dbReference type="Gramene" id="PHT81930">
    <property type="protein sequence ID" value="PHT81930"/>
    <property type="gene ID" value="T459_14945"/>
</dbReference>
<sequence length="90" mass="10534">MMDALLNSLRKKEEEYDGLETLNQTLIVKKRNINDELHNAQKQLINGLKELARVVPIFVRRMGALDKKVFHEAMKRNYNEADERATKFCS</sequence>
<evidence type="ECO:0000313" key="3">
    <source>
        <dbReference type="Proteomes" id="UP000222542"/>
    </source>
</evidence>
<dbReference type="PANTHER" id="PTHR21596">
    <property type="entry name" value="RIBONUCLEASE P SUBUNIT P38"/>
    <property type="match status" value="1"/>
</dbReference>
<organism evidence="2 3">
    <name type="scientific">Capsicum annuum</name>
    <name type="common">Capsicum pepper</name>
    <dbReference type="NCBI Taxonomy" id="4072"/>
    <lineage>
        <taxon>Eukaryota</taxon>
        <taxon>Viridiplantae</taxon>
        <taxon>Streptophyta</taxon>
        <taxon>Embryophyta</taxon>
        <taxon>Tracheophyta</taxon>
        <taxon>Spermatophyta</taxon>
        <taxon>Magnoliopsida</taxon>
        <taxon>eudicotyledons</taxon>
        <taxon>Gunneridae</taxon>
        <taxon>Pentapetalae</taxon>
        <taxon>asterids</taxon>
        <taxon>lamiids</taxon>
        <taxon>Solanales</taxon>
        <taxon>Solanaceae</taxon>
        <taxon>Solanoideae</taxon>
        <taxon>Capsiceae</taxon>
        <taxon>Capsicum</taxon>
    </lineage>
</organism>
<reference evidence="2 3" key="1">
    <citation type="journal article" date="2014" name="Nat. Genet.">
        <title>Genome sequence of the hot pepper provides insights into the evolution of pungency in Capsicum species.</title>
        <authorList>
            <person name="Kim S."/>
            <person name="Park M."/>
            <person name="Yeom S.I."/>
            <person name="Kim Y.M."/>
            <person name="Lee J.M."/>
            <person name="Lee H.A."/>
            <person name="Seo E."/>
            <person name="Choi J."/>
            <person name="Cheong K."/>
            <person name="Kim K.T."/>
            <person name="Jung K."/>
            <person name="Lee G.W."/>
            <person name="Oh S.K."/>
            <person name="Bae C."/>
            <person name="Kim S.B."/>
            <person name="Lee H.Y."/>
            <person name="Kim S.Y."/>
            <person name="Kim M.S."/>
            <person name="Kang B.C."/>
            <person name="Jo Y.D."/>
            <person name="Yang H.B."/>
            <person name="Jeong H.J."/>
            <person name="Kang W.H."/>
            <person name="Kwon J.K."/>
            <person name="Shin C."/>
            <person name="Lim J.Y."/>
            <person name="Park J.H."/>
            <person name="Huh J.H."/>
            <person name="Kim J.S."/>
            <person name="Kim B.D."/>
            <person name="Cohen O."/>
            <person name="Paran I."/>
            <person name="Suh M.C."/>
            <person name="Lee S.B."/>
            <person name="Kim Y.K."/>
            <person name="Shin Y."/>
            <person name="Noh S.J."/>
            <person name="Park J."/>
            <person name="Seo Y.S."/>
            <person name="Kwon S.Y."/>
            <person name="Kim H.A."/>
            <person name="Park J.M."/>
            <person name="Kim H.J."/>
            <person name="Choi S.B."/>
            <person name="Bosland P.W."/>
            <person name="Reeves G."/>
            <person name="Jo S.H."/>
            <person name="Lee B.W."/>
            <person name="Cho H.T."/>
            <person name="Choi H.S."/>
            <person name="Lee M.S."/>
            <person name="Yu Y."/>
            <person name="Do Choi Y."/>
            <person name="Park B.S."/>
            <person name="van Deynze A."/>
            <person name="Ashrafi H."/>
            <person name="Hill T."/>
            <person name="Kim W.T."/>
            <person name="Pai H.S."/>
            <person name="Ahn H.K."/>
            <person name="Yeam I."/>
            <person name="Giovannoni J.J."/>
            <person name="Rose J.K."/>
            <person name="Sorensen I."/>
            <person name="Lee S.J."/>
            <person name="Kim R.W."/>
            <person name="Choi I.Y."/>
            <person name="Choi B.S."/>
            <person name="Lim J.S."/>
            <person name="Lee Y.H."/>
            <person name="Choi D."/>
        </authorList>
    </citation>
    <scope>NUCLEOTIDE SEQUENCE [LARGE SCALE GENOMIC DNA]</scope>
    <source>
        <strain evidence="3">cv. CM334</strain>
    </source>
</reference>
<accession>A0A2G2ZIW5</accession>
<dbReference type="STRING" id="4072.A0A2G2ZIW5"/>
<reference evidence="2 3" key="2">
    <citation type="journal article" date="2017" name="Genome Biol.">
        <title>New reference genome sequences of hot pepper reveal the massive evolution of plant disease-resistance genes by retroduplication.</title>
        <authorList>
            <person name="Kim S."/>
            <person name="Park J."/>
            <person name="Yeom S.I."/>
            <person name="Kim Y.M."/>
            <person name="Seo E."/>
            <person name="Kim K.T."/>
            <person name="Kim M.S."/>
            <person name="Lee J.M."/>
            <person name="Cheong K."/>
            <person name="Shin H.S."/>
            <person name="Kim S.B."/>
            <person name="Han K."/>
            <person name="Lee J."/>
            <person name="Park M."/>
            <person name="Lee H.A."/>
            <person name="Lee H.Y."/>
            <person name="Lee Y."/>
            <person name="Oh S."/>
            <person name="Lee J.H."/>
            <person name="Choi E."/>
            <person name="Choi E."/>
            <person name="Lee S.E."/>
            <person name="Jeon J."/>
            <person name="Kim H."/>
            <person name="Choi G."/>
            <person name="Song H."/>
            <person name="Lee J."/>
            <person name="Lee S.C."/>
            <person name="Kwon J.K."/>
            <person name="Lee H.Y."/>
            <person name="Koo N."/>
            <person name="Hong Y."/>
            <person name="Kim R.W."/>
            <person name="Kang W.H."/>
            <person name="Huh J.H."/>
            <person name="Kang B.C."/>
            <person name="Yang T.J."/>
            <person name="Lee Y.H."/>
            <person name="Bennetzen J.L."/>
            <person name="Choi D."/>
        </authorList>
    </citation>
    <scope>NUCLEOTIDE SEQUENCE [LARGE SCALE GENOMIC DNA]</scope>
    <source>
        <strain evidence="3">cv. CM334</strain>
    </source>
</reference>
<comment type="caution">
    <text evidence="2">The sequence shown here is derived from an EMBL/GenBank/DDBJ whole genome shotgun (WGS) entry which is preliminary data.</text>
</comment>
<proteinExistence type="predicted"/>
<evidence type="ECO:0000256" key="1">
    <source>
        <dbReference type="SAM" id="Coils"/>
    </source>
</evidence>
<dbReference type="Proteomes" id="UP000222542">
    <property type="component" value="Unassembled WGS sequence"/>
</dbReference>
<keyword evidence="3" id="KW-1185">Reference proteome</keyword>
<dbReference type="InterPro" id="IPR045177">
    <property type="entry name" value="FDM1-5/IDN2"/>
</dbReference>
<name>A0A2G2ZIW5_CAPAN</name>
<gene>
    <name evidence="2" type="ORF">T459_14945</name>
</gene>
<feature type="coiled-coil region" evidence="1">
    <location>
        <begin position="2"/>
        <end position="43"/>
    </location>
</feature>
<keyword evidence="1" id="KW-0175">Coiled coil</keyword>
<dbReference type="PANTHER" id="PTHR21596:SF65">
    <property type="entry name" value="PROTEIN INVOLVED IN DE NOVO 2-RELATED"/>
    <property type="match status" value="1"/>
</dbReference>
<dbReference type="EMBL" id="AYRZ02000005">
    <property type="protein sequence ID" value="PHT81930.1"/>
    <property type="molecule type" value="Genomic_DNA"/>
</dbReference>
<dbReference type="GO" id="GO:0080188">
    <property type="term" value="P:gene silencing by siRNA-directed DNA methylation"/>
    <property type="evidence" value="ECO:0007669"/>
    <property type="project" value="InterPro"/>
</dbReference>